<protein>
    <recommendedName>
        <fullName evidence="2">EcsC family protein</fullName>
    </recommendedName>
</protein>
<name>A0A679J4D8_VARPD</name>
<evidence type="ECO:0000313" key="1">
    <source>
        <dbReference type="EMBL" id="CAA2102789.1"/>
    </source>
</evidence>
<dbReference type="AlphaFoldDB" id="A0A679J4D8"/>
<dbReference type="PANTHER" id="PTHR41260:SF1">
    <property type="entry name" value="PROTEIN ECSC"/>
    <property type="match status" value="1"/>
</dbReference>
<dbReference type="InterPro" id="IPR024787">
    <property type="entry name" value="EcsC"/>
</dbReference>
<dbReference type="EMBL" id="LR743507">
    <property type="protein sequence ID" value="CAA2102789.1"/>
    <property type="molecule type" value="Genomic_DNA"/>
</dbReference>
<dbReference type="RefSeq" id="WP_339089625.1">
    <property type="nucleotide sequence ID" value="NZ_LR743507.1"/>
</dbReference>
<accession>A0A679J4D8</accession>
<proteinExistence type="predicted"/>
<organism evidence="1">
    <name type="scientific">Variovorax paradoxus</name>
    <dbReference type="NCBI Taxonomy" id="34073"/>
    <lineage>
        <taxon>Bacteria</taxon>
        <taxon>Pseudomonadati</taxon>
        <taxon>Pseudomonadota</taxon>
        <taxon>Betaproteobacteria</taxon>
        <taxon>Burkholderiales</taxon>
        <taxon>Comamonadaceae</taxon>
        <taxon>Variovorax</taxon>
    </lineage>
</organism>
<gene>
    <name evidence="1" type="ORF">VVAX_01932</name>
</gene>
<dbReference type="Pfam" id="PF12787">
    <property type="entry name" value="EcsC"/>
    <property type="match status" value="1"/>
</dbReference>
<evidence type="ECO:0008006" key="2">
    <source>
        <dbReference type="Google" id="ProtNLM"/>
    </source>
</evidence>
<dbReference type="PANTHER" id="PTHR41260">
    <property type="entry name" value="PROTEIN ECSC"/>
    <property type="match status" value="1"/>
</dbReference>
<sequence>MPNLPAYDLLALKQIHEWKHPSVGWLGKKLQLLNRPLDKAGDLLLDTPGVGTVIKKSVEGLTSICNDAAQWSVRPEAIFEEFRKAGHENVKSHADIVDLPLEEVDKVVGWLAAKYKGIAAAEGAGAGAAGALGLVVDIPALIALNLRAVGEYAAYYGFDTTRQEERLFALNTLGLASSPTDASKALAMSQLVRLAQDVAKKVTWNELEKNVFVKLVQEIAKALGIRLTKAKLAQAIPMVGAAVGGGFNAYFTSKVCDAAYQLYRERFLAQKHGANVIDAAVKPAATFDAEFPDVDLKKAL</sequence>
<reference evidence="1" key="1">
    <citation type="submission" date="2019-12" db="EMBL/GenBank/DDBJ databases">
        <authorList>
            <person name="Cremers G."/>
        </authorList>
    </citation>
    <scope>NUCLEOTIDE SEQUENCE</scope>
    <source>
        <strain evidence="1">Vvax</strain>
    </source>
</reference>